<keyword evidence="7 9" id="KW-0472">Membrane</keyword>
<keyword evidence="5 9" id="KW-1133">Transmembrane helix</keyword>
<protein>
    <submittedName>
        <fullName evidence="13">Hemolysin</fullName>
    </submittedName>
</protein>
<dbReference type="InterPro" id="IPR002550">
    <property type="entry name" value="CNNM"/>
</dbReference>
<dbReference type="RefSeq" id="WP_087357409.1">
    <property type="nucleotide sequence ID" value="NZ_NFLJ01000007.1"/>
</dbReference>
<proteinExistence type="inferred from homology"/>
<keyword evidence="4" id="KW-0677">Repeat</keyword>
<dbReference type="PANTHER" id="PTHR22777:SF17">
    <property type="entry name" value="UPF0053 PROTEIN SLL0260"/>
    <property type="match status" value="1"/>
</dbReference>
<dbReference type="SMART" id="SM01091">
    <property type="entry name" value="CorC_HlyC"/>
    <property type="match status" value="1"/>
</dbReference>
<gene>
    <name evidence="13" type="ORF">B5E75_03560</name>
</gene>
<feature type="transmembrane region" description="Helical" evidence="10">
    <location>
        <begin position="135"/>
        <end position="158"/>
    </location>
</feature>
<evidence type="ECO:0000256" key="8">
    <source>
        <dbReference type="PROSITE-ProRule" id="PRU00703"/>
    </source>
</evidence>
<reference evidence="13 14" key="1">
    <citation type="journal article" date="2018" name="BMC Genomics">
        <title>Whole genome sequencing and function prediction of 133 gut anaerobes isolated from chicken caecum in pure cultures.</title>
        <authorList>
            <person name="Medvecky M."/>
            <person name="Cejkova D."/>
            <person name="Polansky O."/>
            <person name="Karasova D."/>
            <person name="Kubasova T."/>
            <person name="Cizek A."/>
            <person name="Rychlik I."/>
        </authorList>
    </citation>
    <scope>NUCLEOTIDE SEQUENCE [LARGE SCALE GENOMIC DNA]</scope>
    <source>
        <strain evidence="13 14">An13</strain>
    </source>
</reference>
<dbReference type="PROSITE" id="PS51371">
    <property type="entry name" value="CBS"/>
    <property type="match status" value="2"/>
</dbReference>
<dbReference type="Pfam" id="PF00571">
    <property type="entry name" value="CBS"/>
    <property type="match status" value="2"/>
</dbReference>
<dbReference type="InterPro" id="IPR000644">
    <property type="entry name" value="CBS_dom"/>
</dbReference>
<evidence type="ECO:0000256" key="3">
    <source>
        <dbReference type="ARBA" id="ARBA00022692"/>
    </source>
</evidence>
<evidence type="ECO:0000256" key="4">
    <source>
        <dbReference type="ARBA" id="ARBA00022737"/>
    </source>
</evidence>
<dbReference type="GO" id="GO:0050660">
    <property type="term" value="F:flavin adenine dinucleotide binding"/>
    <property type="evidence" value="ECO:0007669"/>
    <property type="project" value="InterPro"/>
</dbReference>
<dbReference type="InterPro" id="IPR046342">
    <property type="entry name" value="CBS_dom_sf"/>
</dbReference>
<feature type="transmembrane region" description="Helical" evidence="10">
    <location>
        <begin position="95"/>
        <end position="114"/>
    </location>
</feature>
<feature type="transmembrane region" description="Helical" evidence="10">
    <location>
        <begin position="6"/>
        <end position="24"/>
    </location>
</feature>
<evidence type="ECO:0000259" key="11">
    <source>
        <dbReference type="PROSITE" id="PS51371"/>
    </source>
</evidence>
<dbReference type="EMBL" id="NFLJ01000007">
    <property type="protein sequence ID" value="OUQ35594.1"/>
    <property type="molecule type" value="Genomic_DNA"/>
</dbReference>
<evidence type="ECO:0000256" key="10">
    <source>
        <dbReference type="SAM" id="Phobius"/>
    </source>
</evidence>
<evidence type="ECO:0000256" key="9">
    <source>
        <dbReference type="PROSITE-ProRule" id="PRU01193"/>
    </source>
</evidence>
<keyword evidence="3 9" id="KW-0812">Transmembrane</keyword>
<feature type="domain" description="CBS" evidence="11">
    <location>
        <begin position="209"/>
        <end position="268"/>
    </location>
</feature>
<dbReference type="GO" id="GO:0005886">
    <property type="term" value="C:plasma membrane"/>
    <property type="evidence" value="ECO:0007669"/>
    <property type="project" value="TreeGrafter"/>
</dbReference>
<feature type="domain" description="CBS" evidence="11">
    <location>
        <begin position="273"/>
        <end position="330"/>
    </location>
</feature>
<keyword evidence="14" id="KW-1185">Reference proteome</keyword>
<keyword evidence="6 8" id="KW-0129">CBS domain</keyword>
<comment type="subcellular location">
    <subcellularLocation>
        <location evidence="1">Membrane</location>
        <topology evidence="1">Multi-pass membrane protein</topology>
    </subcellularLocation>
</comment>
<feature type="transmembrane region" description="Helical" evidence="10">
    <location>
        <begin position="70"/>
        <end position="89"/>
    </location>
</feature>
<dbReference type="OrthoDB" id="9798188at2"/>
<dbReference type="SUPFAM" id="SSF54631">
    <property type="entry name" value="CBS-domain pair"/>
    <property type="match status" value="1"/>
</dbReference>
<dbReference type="Gene3D" id="3.30.465.10">
    <property type="match status" value="1"/>
</dbReference>
<dbReference type="SUPFAM" id="SSF56176">
    <property type="entry name" value="FAD-binding/transporter-associated domain-like"/>
    <property type="match status" value="1"/>
</dbReference>
<evidence type="ECO:0000313" key="14">
    <source>
        <dbReference type="Proteomes" id="UP000195305"/>
    </source>
</evidence>
<accession>A0A1Y4T0D6</accession>
<dbReference type="PROSITE" id="PS51846">
    <property type="entry name" value="CNNM"/>
    <property type="match status" value="1"/>
</dbReference>
<dbReference type="Pfam" id="PF03471">
    <property type="entry name" value="CorC_HlyC"/>
    <property type="match status" value="1"/>
</dbReference>
<evidence type="ECO:0000256" key="6">
    <source>
        <dbReference type="ARBA" id="ARBA00023122"/>
    </source>
</evidence>
<dbReference type="Gene3D" id="3.10.580.10">
    <property type="entry name" value="CBS-domain"/>
    <property type="match status" value="1"/>
</dbReference>
<dbReference type="InterPro" id="IPR005170">
    <property type="entry name" value="Transptr-assoc_dom"/>
</dbReference>
<evidence type="ECO:0000256" key="1">
    <source>
        <dbReference type="ARBA" id="ARBA00004141"/>
    </source>
</evidence>
<evidence type="ECO:0000313" key="13">
    <source>
        <dbReference type="EMBL" id="OUQ35594.1"/>
    </source>
</evidence>
<dbReference type="InterPro" id="IPR036318">
    <property type="entry name" value="FAD-bd_PCMH-like_sf"/>
</dbReference>
<dbReference type="Proteomes" id="UP000195305">
    <property type="component" value="Unassembled WGS sequence"/>
</dbReference>
<dbReference type="FunFam" id="3.10.580.10:FF:000002">
    <property type="entry name" value="Magnesium/cobalt efflux protein CorC"/>
    <property type="match status" value="1"/>
</dbReference>
<dbReference type="PANTHER" id="PTHR22777">
    <property type="entry name" value="HEMOLYSIN-RELATED"/>
    <property type="match status" value="1"/>
</dbReference>
<feature type="domain" description="CNNM transmembrane" evidence="12">
    <location>
        <begin position="1"/>
        <end position="190"/>
    </location>
</feature>
<comment type="similarity">
    <text evidence="2">Belongs to the UPF0053 family.</text>
</comment>
<sequence length="429" mass="47885">MDSSQIAMIFAFIVLISLSALFSMSETAFMSINKIRVKTLAEENNKKAILIQSLLENQTRLLSSVLVGNNLVNIAASSLTTSFVISLLGNDGTGVAIATGVVTLVILIFGEITPKSLATQNAESIAFGVCRFIKLIIIIFTPVVAVLNVVSGFFVRLFGGDANKGPTMTEEDLKTIVTVSHEEGVLEDEEKEMIHNVFEFGDTEIKEVMTPRIHVESISSDTTYDEVIAAFRESQFSRMPVHNDSYDEIIGVLYIKDLFLYDINRIDFDVTKIMRDTYFVYEFNQISDVFEAMRKDHISLAVVLDEYGVMSGIVTLEDIVEEIVGEIDDEYDEFEQSIVNLGHGEFLIDGSLNIDEVNDVCETNFDSEDFESIGGLVLGECNGSPEMNQTIIIDNVEMTIKEIDKNRIVLLHLKKILEDEEKKGEEKQD</sequence>
<comment type="caution">
    <text evidence="13">The sequence shown here is derived from an EMBL/GenBank/DDBJ whole genome shotgun (WGS) entry which is preliminary data.</text>
</comment>
<dbReference type="CDD" id="cd04590">
    <property type="entry name" value="CBS_pair_CorC_HlyC_assoc"/>
    <property type="match status" value="1"/>
</dbReference>
<organism evidence="13 14">
    <name type="scientific">Massilimicrobiota timonensis</name>
    <dbReference type="NCBI Taxonomy" id="1776392"/>
    <lineage>
        <taxon>Bacteria</taxon>
        <taxon>Bacillati</taxon>
        <taxon>Bacillota</taxon>
        <taxon>Erysipelotrichia</taxon>
        <taxon>Erysipelotrichales</taxon>
        <taxon>Erysipelotrichaceae</taxon>
        <taxon>Massilimicrobiota</taxon>
    </lineage>
</organism>
<dbReference type="Pfam" id="PF01595">
    <property type="entry name" value="CNNM"/>
    <property type="match status" value="1"/>
</dbReference>
<dbReference type="AlphaFoldDB" id="A0A1Y4T0D6"/>
<dbReference type="InterPro" id="IPR044751">
    <property type="entry name" value="Ion_transp-like_CBS"/>
</dbReference>
<evidence type="ECO:0000256" key="5">
    <source>
        <dbReference type="ARBA" id="ARBA00022989"/>
    </source>
</evidence>
<evidence type="ECO:0000259" key="12">
    <source>
        <dbReference type="PROSITE" id="PS51846"/>
    </source>
</evidence>
<dbReference type="SMART" id="SM00116">
    <property type="entry name" value="CBS"/>
    <property type="match status" value="2"/>
</dbReference>
<evidence type="ECO:0000256" key="2">
    <source>
        <dbReference type="ARBA" id="ARBA00006337"/>
    </source>
</evidence>
<evidence type="ECO:0000256" key="7">
    <source>
        <dbReference type="ARBA" id="ARBA00023136"/>
    </source>
</evidence>
<dbReference type="InterPro" id="IPR016169">
    <property type="entry name" value="FAD-bd_PCMH_sub2"/>
</dbReference>
<name>A0A1Y4T0D6_9FIRM</name>